<name>T1B3R4_9ZZZZ</name>
<keyword evidence="5" id="KW-0472">Membrane</keyword>
<evidence type="ECO:0000256" key="3">
    <source>
        <dbReference type="ARBA" id="ARBA00022692"/>
    </source>
</evidence>
<evidence type="ECO:0000256" key="2">
    <source>
        <dbReference type="ARBA" id="ARBA00022475"/>
    </source>
</evidence>
<keyword evidence="3" id="KW-0812">Transmembrane</keyword>
<dbReference type="CDD" id="cd01127">
    <property type="entry name" value="TrwB_TraG_TraD_VirD4"/>
    <property type="match status" value="1"/>
</dbReference>
<dbReference type="PANTHER" id="PTHR37937">
    <property type="entry name" value="CONJUGATIVE TRANSFER: DNA TRANSPORT"/>
    <property type="match status" value="1"/>
</dbReference>
<reference evidence="7" key="2">
    <citation type="journal article" date="2014" name="ISME J.">
        <title>Microbial stratification in low pH oxic and suboxic macroscopic growths along an acid mine drainage.</title>
        <authorList>
            <person name="Mendez-Garcia C."/>
            <person name="Mesa V."/>
            <person name="Sprenger R.R."/>
            <person name="Richter M."/>
            <person name="Diez M.S."/>
            <person name="Solano J."/>
            <person name="Bargiela R."/>
            <person name="Golyshina O.V."/>
            <person name="Manteca A."/>
            <person name="Ramos J.L."/>
            <person name="Gallego J.R."/>
            <person name="Llorente I."/>
            <person name="Martins Dos Santos V.A."/>
            <person name="Jensen O.N."/>
            <person name="Pelaez A.I."/>
            <person name="Sanchez J."/>
            <person name="Ferrer M."/>
        </authorList>
    </citation>
    <scope>NUCLEOTIDE SEQUENCE</scope>
</reference>
<dbReference type="InterPro" id="IPR019476">
    <property type="entry name" value="T4SS_TraD_DNA-bd"/>
</dbReference>
<feature type="non-terminal residue" evidence="7">
    <location>
        <position position="1"/>
    </location>
</feature>
<protein>
    <submittedName>
        <fullName evidence="7">Type IV conjugative transfer system coupling protein TraD</fullName>
    </submittedName>
</protein>
<dbReference type="InterPro" id="IPR051539">
    <property type="entry name" value="T4SS-coupling_protein"/>
</dbReference>
<dbReference type="InterPro" id="IPR027417">
    <property type="entry name" value="P-loop_NTPase"/>
</dbReference>
<dbReference type="SUPFAM" id="SSF52540">
    <property type="entry name" value="P-loop containing nucleoside triphosphate hydrolases"/>
    <property type="match status" value="1"/>
</dbReference>
<comment type="subcellular location">
    <subcellularLocation>
        <location evidence="1">Cell membrane</location>
        <topology evidence="1">Multi-pass membrane protein</topology>
    </subcellularLocation>
</comment>
<dbReference type="AlphaFoldDB" id="T1B3R4"/>
<dbReference type="GO" id="GO:0005886">
    <property type="term" value="C:plasma membrane"/>
    <property type="evidence" value="ECO:0007669"/>
    <property type="project" value="UniProtKB-SubCell"/>
</dbReference>
<proteinExistence type="predicted"/>
<reference evidence="7" key="1">
    <citation type="submission" date="2013-08" db="EMBL/GenBank/DDBJ databases">
        <authorList>
            <person name="Mendez C."/>
            <person name="Richter M."/>
            <person name="Ferrer M."/>
            <person name="Sanchez J."/>
        </authorList>
    </citation>
    <scope>NUCLEOTIDE SEQUENCE</scope>
</reference>
<feature type="domain" description="Type IV secretion system coupling protein TraD DNA-binding" evidence="6">
    <location>
        <begin position="3"/>
        <end position="330"/>
    </location>
</feature>
<evidence type="ECO:0000259" key="6">
    <source>
        <dbReference type="Pfam" id="PF10412"/>
    </source>
</evidence>
<comment type="caution">
    <text evidence="7">The sequence shown here is derived from an EMBL/GenBank/DDBJ whole genome shotgun (WGS) entry which is preliminary data.</text>
</comment>
<keyword evidence="4" id="KW-1133">Transmembrane helix</keyword>
<keyword evidence="2" id="KW-1003">Cell membrane</keyword>
<gene>
    <name evidence="7" type="ORF">B1A_09248</name>
</gene>
<dbReference type="EMBL" id="AUZX01006580">
    <property type="protein sequence ID" value="EQD63203.1"/>
    <property type="molecule type" value="Genomic_DNA"/>
</dbReference>
<evidence type="ECO:0000256" key="1">
    <source>
        <dbReference type="ARBA" id="ARBA00004651"/>
    </source>
</evidence>
<organism evidence="7">
    <name type="scientific">mine drainage metagenome</name>
    <dbReference type="NCBI Taxonomy" id="410659"/>
    <lineage>
        <taxon>unclassified sequences</taxon>
        <taxon>metagenomes</taxon>
        <taxon>ecological metagenomes</taxon>
    </lineage>
</organism>
<evidence type="ECO:0000256" key="5">
    <source>
        <dbReference type="ARBA" id="ARBA00023136"/>
    </source>
</evidence>
<evidence type="ECO:0000256" key="4">
    <source>
        <dbReference type="ARBA" id="ARBA00022989"/>
    </source>
</evidence>
<dbReference type="Pfam" id="PF10412">
    <property type="entry name" value="TrwB_AAD_bind"/>
    <property type="match status" value="1"/>
</dbReference>
<accession>T1B3R4</accession>
<dbReference type="PANTHER" id="PTHR37937:SF1">
    <property type="entry name" value="CONJUGATIVE TRANSFER: DNA TRANSPORT"/>
    <property type="match status" value="1"/>
</dbReference>
<dbReference type="Gene3D" id="3.40.50.300">
    <property type="entry name" value="P-loop containing nucleotide triphosphate hydrolases"/>
    <property type="match status" value="1"/>
</dbReference>
<evidence type="ECO:0000313" key="7">
    <source>
        <dbReference type="EMBL" id="EQD63203.1"/>
    </source>
</evidence>
<sequence>ARGDVILNPFEPRALKWDPFAELTGPGDPEQLAASLIAPGEDASGREWRGYARTFLASLLRGSLARGGDVAELWRLIAVAPSAEVRPLVWDTPAQPFLEPENARMFGSIRSVAANCTAALEHVRAQRARGFSVREWVREGRGVLFLPYRAGQIAALRTLIASWLRLAIFEALEGPAQDRRLWFIVDELDALGAIDGLRDALARLRKFGGRCVLGLQSIAQVSSLYGAGDAQTIVENCGNTLILRCSASERGGTAQFCARLIGEREVTRRALARSRDGRGGFGRAARHSLQVSEQRVTESAVLPAEIEQLPDLEGYLKTASSNRWLRVRLPRA</sequence>